<dbReference type="RefSeq" id="WP_085377862.1">
    <property type="nucleotide sequence ID" value="NZ_CP020612.1"/>
</dbReference>
<dbReference type="Proteomes" id="UP000193017">
    <property type="component" value="Chromosome"/>
</dbReference>
<evidence type="ECO:0000313" key="2">
    <source>
        <dbReference type="Proteomes" id="UP000193017"/>
    </source>
</evidence>
<reference evidence="1 2" key="1">
    <citation type="submission" date="2017-03" db="EMBL/GenBank/DDBJ databases">
        <title>Genome sequence of Paracoccus contaminans isolated from a water microcosm.</title>
        <authorList>
            <person name="Aurass P."/>
            <person name="Karste S."/>
            <person name="Trost E."/>
            <person name="Glaeser S.P."/>
            <person name="Kaempfer P."/>
            <person name="Flieger A."/>
        </authorList>
    </citation>
    <scope>NUCLEOTIDE SEQUENCE [LARGE SCALE GENOMIC DNA]</scope>
    <source>
        <strain evidence="2">RKI 16-01929T\LMG 29738T\CCM 8701T\CIP 111112T</strain>
    </source>
</reference>
<evidence type="ECO:0000313" key="1">
    <source>
        <dbReference type="EMBL" id="ARJ69744.1"/>
    </source>
</evidence>
<keyword evidence="2" id="KW-1185">Reference proteome</keyword>
<sequence>MTQITGRHDFVFLFDVTNGNPNGDPDNGNMPRIDTETQKGLITDVALKRKVRNYVEMRHAGAPPFRIYMRDKAVLNTTHGEAYSALGMKSDPKKLPREEEGRRITRWMCDNFYDIRTFGAVMTTEVNAGQVRGPVQLSFGESVEPILPQEVTITRSSVTNERDAAKERTMGRKYIVPYGLYRCHGFVSASLAGDSTRGTGFSQPDLDLLFEALANMFEHDRSAARGEMTTRRLIVFRHANVLGNAPAHALFERVRIGRNVDGEFRPLDDRGLGNLPPARKYGDYMIQIDRDGLPEGVEILDLV</sequence>
<dbReference type="AlphaFoldDB" id="A0A1W6CY12"/>
<dbReference type="InterPro" id="IPR013418">
    <property type="entry name" value="CRISPR-assoc_prot_Cas7/Csd2"/>
</dbReference>
<dbReference type="EMBL" id="CP020612">
    <property type="protein sequence ID" value="ARJ69744.1"/>
    <property type="molecule type" value="Genomic_DNA"/>
</dbReference>
<dbReference type="OrthoDB" id="9776792at2"/>
<dbReference type="Pfam" id="PF05107">
    <property type="entry name" value="Cas_Cas7"/>
    <property type="match status" value="1"/>
</dbReference>
<dbReference type="GO" id="GO:0043571">
    <property type="term" value="P:maintenance of CRISPR repeat elements"/>
    <property type="evidence" value="ECO:0007669"/>
    <property type="project" value="InterPro"/>
</dbReference>
<gene>
    <name evidence="1" type="ORF">B0A89_09015</name>
</gene>
<organism evidence="1 2">
    <name type="scientific">Paracoccus contaminans</name>
    <dbReference type="NCBI Taxonomy" id="1945662"/>
    <lineage>
        <taxon>Bacteria</taxon>
        <taxon>Pseudomonadati</taxon>
        <taxon>Pseudomonadota</taxon>
        <taxon>Alphaproteobacteria</taxon>
        <taxon>Rhodobacterales</taxon>
        <taxon>Paracoccaceae</taxon>
        <taxon>Paracoccus</taxon>
    </lineage>
</organism>
<dbReference type="InterPro" id="IPR006482">
    <property type="entry name" value="Cas7_Csh2/Csh2"/>
</dbReference>
<accession>A0A1W6CY12</accession>
<protein>
    <submittedName>
        <fullName evidence="1">Type I-C CRISPR-associated protein Cas7/Csd2</fullName>
    </submittedName>
</protein>
<dbReference type="STRING" id="1945662.B0A89_09015"/>
<dbReference type="NCBIfam" id="TIGR02589">
    <property type="entry name" value="cas_Csd2"/>
    <property type="match status" value="1"/>
</dbReference>
<dbReference type="NCBIfam" id="TIGR01595">
    <property type="entry name" value="cas_CT1132"/>
    <property type="match status" value="1"/>
</dbReference>
<name>A0A1W6CY12_9RHOB</name>
<proteinExistence type="predicted"/>
<dbReference type="KEGG" id="pcon:B0A89_09015"/>